<sequence length="113" mass="13217">MKSIVETIKYQDWAIKGQDWSISEWQIQFLFSDQQLQEVKKLSRVDNWYEDPIVADTYIDRLSTCFNSIKKFHTTFGSLPQIGDRLFDDDLGMIIQNRAIDGDVMTITFTLSI</sequence>
<dbReference type="Proteomes" id="UP001597512">
    <property type="component" value="Unassembled WGS sequence"/>
</dbReference>
<evidence type="ECO:0000313" key="1">
    <source>
        <dbReference type="EMBL" id="MFD2933756.1"/>
    </source>
</evidence>
<keyword evidence="2" id="KW-1185">Reference proteome</keyword>
<protein>
    <submittedName>
        <fullName evidence="1">Uncharacterized protein</fullName>
    </submittedName>
</protein>
<name>A0ABW6AE91_9BACT</name>
<evidence type="ECO:0000313" key="2">
    <source>
        <dbReference type="Proteomes" id="UP001597512"/>
    </source>
</evidence>
<comment type="caution">
    <text evidence="1">The sequence shown here is derived from an EMBL/GenBank/DDBJ whole genome shotgun (WGS) entry which is preliminary data.</text>
</comment>
<dbReference type="EMBL" id="JBHUOM010000002">
    <property type="protein sequence ID" value="MFD2933756.1"/>
    <property type="molecule type" value="Genomic_DNA"/>
</dbReference>
<gene>
    <name evidence="1" type="ORF">ACFS25_08170</name>
</gene>
<organism evidence="1 2">
    <name type="scientific">Spirosoma flavum</name>
    <dbReference type="NCBI Taxonomy" id="2048557"/>
    <lineage>
        <taxon>Bacteria</taxon>
        <taxon>Pseudomonadati</taxon>
        <taxon>Bacteroidota</taxon>
        <taxon>Cytophagia</taxon>
        <taxon>Cytophagales</taxon>
        <taxon>Cytophagaceae</taxon>
        <taxon>Spirosoma</taxon>
    </lineage>
</organism>
<dbReference type="RefSeq" id="WP_381498470.1">
    <property type="nucleotide sequence ID" value="NZ_JBHUOM010000002.1"/>
</dbReference>
<reference evidence="2" key="1">
    <citation type="journal article" date="2019" name="Int. J. Syst. Evol. Microbiol.">
        <title>The Global Catalogue of Microorganisms (GCM) 10K type strain sequencing project: providing services to taxonomists for standard genome sequencing and annotation.</title>
        <authorList>
            <consortium name="The Broad Institute Genomics Platform"/>
            <consortium name="The Broad Institute Genome Sequencing Center for Infectious Disease"/>
            <person name="Wu L."/>
            <person name="Ma J."/>
        </authorList>
    </citation>
    <scope>NUCLEOTIDE SEQUENCE [LARGE SCALE GENOMIC DNA]</scope>
    <source>
        <strain evidence="2">KCTC 52490</strain>
    </source>
</reference>
<proteinExistence type="predicted"/>
<accession>A0ABW6AE91</accession>